<comment type="similarity">
    <text evidence="1">Belongs to the LysR transcriptional regulatory family.</text>
</comment>
<dbReference type="PROSITE" id="PS50931">
    <property type="entry name" value="HTH_LYSR"/>
    <property type="match status" value="1"/>
</dbReference>
<dbReference type="CDD" id="cd08414">
    <property type="entry name" value="PBP2_LTTR_aromatics_like"/>
    <property type="match status" value="1"/>
</dbReference>
<evidence type="ECO:0000313" key="7">
    <source>
        <dbReference type="Proteomes" id="UP000509322"/>
    </source>
</evidence>
<gene>
    <name evidence="6" type="ORF">HYQ43_18175</name>
</gene>
<dbReference type="AlphaFoldDB" id="A0A7H9BX94"/>
<dbReference type="Gene3D" id="3.40.190.10">
    <property type="entry name" value="Periplasmic binding protein-like II"/>
    <property type="match status" value="2"/>
</dbReference>
<dbReference type="SUPFAM" id="SSF53850">
    <property type="entry name" value="Periplasmic binding protein-like II"/>
    <property type="match status" value="1"/>
</dbReference>
<evidence type="ECO:0000256" key="4">
    <source>
        <dbReference type="ARBA" id="ARBA00023163"/>
    </source>
</evidence>
<sequence>MKRTSGRTSQRGETKYTINTRIPLVSLRQALAVAEYLSFRHAASALGVTQSSVSARIKALEEALGVLLFERNTRGVRLTEAGRRFVAEVEQALQILDRAVKMAGILARGEEGELRIGVHALISGGFLDRLLELFHQRNPGVSLHITEGTARDTQVMVREAGLDLAFMAGECRAPDLHSGVIWRDALMAVFSDTHPLAAKTHVEWSDLSNETFIVREGGTGPQVHDLIVIRFAGEWQIPTIRQFNVGRDALLSMIAHGFGISLLARENEAAAPPGVVFRSILDEPGTIAFSAVWSPHNRNPALRKLLGLAGRLGRSHTDHRFATLQPVAFSDDTATRPFCRP</sequence>
<dbReference type="InterPro" id="IPR005119">
    <property type="entry name" value="LysR_subst-bd"/>
</dbReference>
<protein>
    <submittedName>
        <fullName evidence="6">LysR family transcriptional regulator</fullName>
    </submittedName>
</protein>
<name>A0A7H9BX94_PARPN</name>
<dbReference type="Pfam" id="PF03466">
    <property type="entry name" value="LysR_substrate"/>
    <property type="match status" value="1"/>
</dbReference>
<dbReference type="FunFam" id="1.10.10.10:FF:000001">
    <property type="entry name" value="LysR family transcriptional regulator"/>
    <property type="match status" value="1"/>
</dbReference>
<reference evidence="6 7" key="1">
    <citation type="submission" date="2020-07" db="EMBL/GenBank/DDBJ databases">
        <title>The complete genome of Paracoccus pantotrophus ACCC 10489.</title>
        <authorList>
            <person name="Si Y."/>
        </authorList>
    </citation>
    <scope>NUCLEOTIDE SEQUENCE [LARGE SCALE GENOMIC DNA]</scope>
    <source>
        <strain evidence="6 7">ACCC10489</strain>
    </source>
</reference>
<accession>A0A7H9BX94</accession>
<dbReference type="InterPro" id="IPR000847">
    <property type="entry name" value="LysR_HTH_N"/>
</dbReference>
<keyword evidence="2" id="KW-0805">Transcription regulation</keyword>
<dbReference type="GO" id="GO:0032993">
    <property type="term" value="C:protein-DNA complex"/>
    <property type="evidence" value="ECO:0007669"/>
    <property type="project" value="TreeGrafter"/>
</dbReference>
<dbReference type="RefSeq" id="WP_179921876.1">
    <property type="nucleotide sequence ID" value="NZ_CP058690.1"/>
</dbReference>
<proteinExistence type="inferred from homology"/>
<evidence type="ECO:0000256" key="2">
    <source>
        <dbReference type="ARBA" id="ARBA00023015"/>
    </source>
</evidence>
<dbReference type="InterPro" id="IPR036390">
    <property type="entry name" value="WH_DNA-bd_sf"/>
</dbReference>
<dbReference type="PANTHER" id="PTHR30346:SF0">
    <property type="entry name" value="HCA OPERON TRANSCRIPTIONAL ACTIVATOR HCAR"/>
    <property type="match status" value="1"/>
</dbReference>
<dbReference type="PANTHER" id="PTHR30346">
    <property type="entry name" value="TRANSCRIPTIONAL DUAL REGULATOR HCAR-RELATED"/>
    <property type="match status" value="1"/>
</dbReference>
<feature type="domain" description="HTH lysR-type" evidence="5">
    <location>
        <begin position="31"/>
        <end position="79"/>
    </location>
</feature>
<keyword evidence="3" id="KW-0238">DNA-binding</keyword>
<dbReference type="Gene3D" id="1.10.10.10">
    <property type="entry name" value="Winged helix-like DNA-binding domain superfamily/Winged helix DNA-binding domain"/>
    <property type="match status" value="1"/>
</dbReference>
<evidence type="ECO:0000256" key="1">
    <source>
        <dbReference type="ARBA" id="ARBA00009437"/>
    </source>
</evidence>
<dbReference type="SUPFAM" id="SSF46785">
    <property type="entry name" value="Winged helix' DNA-binding domain"/>
    <property type="match status" value="1"/>
</dbReference>
<dbReference type="InterPro" id="IPR036388">
    <property type="entry name" value="WH-like_DNA-bd_sf"/>
</dbReference>
<evidence type="ECO:0000256" key="3">
    <source>
        <dbReference type="ARBA" id="ARBA00023125"/>
    </source>
</evidence>
<dbReference type="GO" id="GO:0003700">
    <property type="term" value="F:DNA-binding transcription factor activity"/>
    <property type="evidence" value="ECO:0007669"/>
    <property type="project" value="InterPro"/>
</dbReference>
<dbReference type="GO" id="GO:0003677">
    <property type="term" value="F:DNA binding"/>
    <property type="evidence" value="ECO:0007669"/>
    <property type="project" value="UniProtKB-KW"/>
</dbReference>
<evidence type="ECO:0000313" key="6">
    <source>
        <dbReference type="EMBL" id="QLH16044.1"/>
    </source>
</evidence>
<dbReference type="Pfam" id="PF00126">
    <property type="entry name" value="HTH_1"/>
    <property type="match status" value="1"/>
</dbReference>
<dbReference type="PRINTS" id="PR00039">
    <property type="entry name" value="HTHLYSR"/>
</dbReference>
<organism evidence="6 7">
    <name type="scientific">Paracoccus pantotrophus</name>
    <name type="common">Thiosphaera pantotropha</name>
    <dbReference type="NCBI Taxonomy" id="82367"/>
    <lineage>
        <taxon>Bacteria</taxon>
        <taxon>Pseudomonadati</taxon>
        <taxon>Pseudomonadota</taxon>
        <taxon>Alphaproteobacteria</taxon>
        <taxon>Rhodobacterales</taxon>
        <taxon>Paracoccaceae</taxon>
        <taxon>Paracoccus</taxon>
    </lineage>
</organism>
<dbReference type="Proteomes" id="UP000509322">
    <property type="component" value="Chromosome 2"/>
</dbReference>
<keyword evidence="4" id="KW-0804">Transcription</keyword>
<evidence type="ECO:0000259" key="5">
    <source>
        <dbReference type="PROSITE" id="PS50931"/>
    </source>
</evidence>
<dbReference type="EMBL" id="CP058690">
    <property type="protein sequence ID" value="QLH16044.1"/>
    <property type="molecule type" value="Genomic_DNA"/>
</dbReference>